<dbReference type="Proteomes" id="UP000789901">
    <property type="component" value="Unassembled WGS sequence"/>
</dbReference>
<proteinExistence type="predicted"/>
<comment type="caution">
    <text evidence="1">The sequence shown here is derived from an EMBL/GenBank/DDBJ whole genome shotgun (WGS) entry which is preliminary data.</text>
</comment>
<gene>
    <name evidence="1" type="ORF">GMARGA_LOCUS27265</name>
</gene>
<evidence type="ECO:0000313" key="2">
    <source>
        <dbReference type="Proteomes" id="UP000789901"/>
    </source>
</evidence>
<name>A0ABN7W726_GIGMA</name>
<organism evidence="1 2">
    <name type="scientific">Gigaspora margarita</name>
    <dbReference type="NCBI Taxonomy" id="4874"/>
    <lineage>
        <taxon>Eukaryota</taxon>
        <taxon>Fungi</taxon>
        <taxon>Fungi incertae sedis</taxon>
        <taxon>Mucoromycota</taxon>
        <taxon>Glomeromycotina</taxon>
        <taxon>Glomeromycetes</taxon>
        <taxon>Diversisporales</taxon>
        <taxon>Gigasporaceae</taxon>
        <taxon>Gigaspora</taxon>
    </lineage>
</organism>
<accession>A0ABN7W726</accession>
<protein>
    <submittedName>
        <fullName evidence="1">10373_t:CDS:1</fullName>
    </submittedName>
</protein>
<evidence type="ECO:0000313" key="1">
    <source>
        <dbReference type="EMBL" id="CAG8819277.1"/>
    </source>
</evidence>
<reference evidence="1 2" key="1">
    <citation type="submission" date="2021-06" db="EMBL/GenBank/DDBJ databases">
        <authorList>
            <person name="Kallberg Y."/>
            <person name="Tangrot J."/>
            <person name="Rosling A."/>
        </authorList>
    </citation>
    <scope>NUCLEOTIDE SEQUENCE [LARGE SCALE GENOMIC DNA]</scope>
    <source>
        <strain evidence="1 2">120-4 pot B 10/14</strain>
    </source>
</reference>
<keyword evidence="2" id="KW-1185">Reference proteome</keyword>
<dbReference type="EMBL" id="CAJVQB010033111">
    <property type="protein sequence ID" value="CAG8819277.1"/>
    <property type="molecule type" value="Genomic_DNA"/>
</dbReference>
<sequence>MDITKNSHKKLLIVKEKILLEEKVKNVKTLSMGDGMKIDHFLLNKKRNIDNFDSSSTKKKTDNRIRVAKMILNKSEMEVLIGDNLKECKCLDYGVEDTKEIISLFNKKESFSKTEQVEV</sequence>